<organism evidence="1 2">
    <name type="scientific">Hibiscus sabdariffa</name>
    <name type="common">roselle</name>
    <dbReference type="NCBI Taxonomy" id="183260"/>
    <lineage>
        <taxon>Eukaryota</taxon>
        <taxon>Viridiplantae</taxon>
        <taxon>Streptophyta</taxon>
        <taxon>Embryophyta</taxon>
        <taxon>Tracheophyta</taxon>
        <taxon>Spermatophyta</taxon>
        <taxon>Magnoliopsida</taxon>
        <taxon>eudicotyledons</taxon>
        <taxon>Gunneridae</taxon>
        <taxon>Pentapetalae</taxon>
        <taxon>rosids</taxon>
        <taxon>malvids</taxon>
        <taxon>Malvales</taxon>
        <taxon>Malvaceae</taxon>
        <taxon>Malvoideae</taxon>
        <taxon>Hibiscus</taxon>
    </lineage>
</organism>
<gene>
    <name evidence="1" type="ORF">V6N12_016093</name>
</gene>
<dbReference type="Proteomes" id="UP001472677">
    <property type="component" value="Unassembled WGS sequence"/>
</dbReference>
<accession>A0ABR1ZTZ9</accession>
<proteinExistence type="predicted"/>
<sequence length="130" mass="15083">MPTSTILRAIIHDTLRIYKLLSRICRRQKRWIFLMEPVFARSSLSWPFKSQSSQKHGSRLAPLFVTSTERLLLISPKHGWQLVNHKGTTWDFQLIFLRPIIIGIPSKILKEFPPFLLSNSARSSRISPAM</sequence>
<protein>
    <submittedName>
        <fullName evidence="1">Uncharacterized protein</fullName>
    </submittedName>
</protein>
<dbReference type="EMBL" id="JBBPBM010001441">
    <property type="protein sequence ID" value="KAK8484198.1"/>
    <property type="molecule type" value="Genomic_DNA"/>
</dbReference>
<comment type="caution">
    <text evidence="1">The sequence shown here is derived from an EMBL/GenBank/DDBJ whole genome shotgun (WGS) entry which is preliminary data.</text>
</comment>
<reference evidence="1 2" key="1">
    <citation type="journal article" date="2024" name="G3 (Bethesda)">
        <title>Genome assembly of Hibiscus sabdariffa L. provides insights into metabolisms of medicinal natural products.</title>
        <authorList>
            <person name="Kim T."/>
        </authorList>
    </citation>
    <scope>NUCLEOTIDE SEQUENCE [LARGE SCALE GENOMIC DNA]</scope>
    <source>
        <strain evidence="1">TK-2024</strain>
        <tissue evidence="1">Old leaves</tissue>
    </source>
</reference>
<name>A0ABR1ZTZ9_9ROSI</name>
<evidence type="ECO:0000313" key="1">
    <source>
        <dbReference type="EMBL" id="KAK8484198.1"/>
    </source>
</evidence>
<evidence type="ECO:0000313" key="2">
    <source>
        <dbReference type="Proteomes" id="UP001472677"/>
    </source>
</evidence>
<keyword evidence="2" id="KW-1185">Reference proteome</keyword>